<dbReference type="SUPFAM" id="SSF48403">
    <property type="entry name" value="Ankyrin repeat"/>
    <property type="match status" value="1"/>
</dbReference>
<evidence type="ECO:0000256" key="2">
    <source>
        <dbReference type="ARBA" id="ARBA00023043"/>
    </source>
</evidence>
<feature type="compositionally biased region" description="Basic and acidic residues" evidence="4">
    <location>
        <begin position="896"/>
        <end position="905"/>
    </location>
</feature>
<protein>
    <submittedName>
        <fullName evidence="5">Uncharacterized protein</fullName>
    </submittedName>
</protein>
<dbReference type="Proteomes" id="UP001186944">
    <property type="component" value="Unassembled WGS sequence"/>
</dbReference>
<reference evidence="5" key="1">
    <citation type="submission" date="2019-08" db="EMBL/GenBank/DDBJ databases">
        <title>The improved chromosome-level genome for the pearl oyster Pinctada fucata martensii using PacBio sequencing and Hi-C.</title>
        <authorList>
            <person name="Zheng Z."/>
        </authorList>
    </citation>
    <scope>NUCLEOTIDE SEQUENCE</scope>
    <source>
        <strain evidence="5">ZZ-2019</strain>
        <tissue evidence="5">Adductor muscle</tissue>
    </source>
</reference>
<keyword evidence="1" id="KW-0677">Repeat</keyword>
<evidence type="ECO:0000256" key="4">
    <source>
        <dbReference type="SAM" id="MobiDB-lite"/>
    </source>
</evidence>
<dbReference type="InterPro" id="IPR002110">
    <property type="entry name" value="Ankyrin_rpt"/>
</dbReference>
<feature type="compositionally biased region" description="Pro residues" evidence="4">
    <location>
        <begin position="653"/>
        <end position="665"/>
    </location>
</feature>
<feature type="compositionally biased region" description="Low complexity" evidence="4">
    <location>
        <begin position="524"/>
        <end position="535"/>
    </location>
</feature>
<evidence type="ECO:0000256" key="3">
    <source>
        <dbReference type="PROSITE-ProRule" id="PRU00023"/>
    </source>
</evidence>
<feature type="repeat" description="ANK" evidence="3">
    <location>
        <begin position="166"/>
        <end position="198"/>
    </location>
</feature>
<gene>
    <name evidence="5" type="ORF">FSP39_010024</name>
</gene>
<dbReference type="InterPro" id="IPR051165">
    <property type="entry name" value="Multifunctional_ANK_Repeat"/>
</dbReference>
<dbReference type="PANTHER" id="PTHR24123:SF33">
    <property type="entry name" value="PROTEIN HOS4"/>
    <property type="match status" value="1"/>
</dbReference>
<feature type="compositionally biased region" description="Polar residues" evidence="4">
    <location>
        <begin position="623"/>
        <end position="648"/>
    </location>
</feature>
<organism evidence="5 6">
    <name type="scientific">Pinctada imbricata</name>
    <name type="common">Atlantic pearl-oyster</name>
    <name type="synonym">Pinctada martensii</name>
    <dbReference type="NCBI Taxonomy" id="66713"/>
    <lineage>
        <taxon>Eukaryota</taxon>
        <taxon>Metazoa</taxon>
        <taxon>Spiralia</taxon>
        <taxon>Lophotrochozoa</taxon>
        <taxon>Mollusca</taxon>
        <taxon>Bivalvia</taxon>
        <taxon>Autobranchia</taxon>
        <taxon>Pteriomorphia</taxon>
        <taxon>Pterioida</taxon>
        <taxon>Pterioidea</taxon>
        <taxon>Pteriidae</taxon>
        <taxon>Pinctada</taxon>
    </lineage>
</organism>
<dbReference type="Pfam" id="PF12796">
    <property type="entry name" value="Ank_2"/>
    <property type="match status" value="2"/>
</dbReference>
<dbReference type="PROSITE" id="PS50088">
    <property type="entry name" value="ANK_REPEAT"/>
    <property type="match status" value="2"/>
</dbReference>
<name>A0AA88XD31_PINIB</name>
<dbReference type="AlphaFoldDB" id="A0AA88XD31"/>
<feature type="region of interest" description="Disordered" evidence="4">
    <location>
        <begin position="971"/>
        <end position="991"/>
    </location>
</feature>
<dbReference type="EMBL" id="VSWD01000014">
    <property type="protein sequence ID" value="KAK3082955.1"/>
    <property type="molecule type" value="Genomic_DNA"/>
</dbReference>
<feature type="region of interest" description="Disordered" evidence="4">
    <location>
        <begin position="509"/>
        <end position="953"/>
    </location>
</feature>
<dbReference type="PANTHER" id="PTHR24123">
    <property type="entry name" value="ANKYRIN REPEAT-CONTAINING"/>
    <property type="match status" value="1"/>
</dbReference>
<dbReference type="Gene3D" id="1.25.40.20">
    <property type="entry name" value="Ankyrin repeat-containing domain"/>
    <property type="match status" value="2"/>
</dbReference>
<feature type="compositionally biased region" description="Acidic residues" evidence="4">
    <location>
        <begin position="594"/>
        <end position="606"/>
    </location>
</feature>
<evidence type="ECO:0000313" key="6">
    <source>
        <dbReference type="Proteomes" id="UP001186944"/>
    </source>
</evidence>
<dbReference type="PROSITE" id="PS50297">
    <property type="entry name" value="ANK_REP_REGION"/>
    <property type="match status" value="2"/>
</dbReference>
<proteinExistence type="predicted"/>
<feature type="compositionally biased region" description="Pro residues" evidence="4">
    <location>
        <begin position="740"/>
        <end position="752"/>
    </location>
</feature>
<accession>A0AA88XD31</accession>
<comment type="caution">
    <text evidence="5">The sequence shown here is derived from an EMBL/GenBank/DDBJ whole genome shotgun (WGS) entry which is preliminary data.</text>
</comment>
<dbReference type="SMART" id="SM00248">
    <property type="entry name" value="ANK"/>
    <property type="match status" value="6"/>
</dbReference>
<feature type="compositionally biased region" description="Basic and acidic residues" evidence="4">
    <location>
        <begin position="833"/>
        <end position="851"/>
    </location>
</feature>
<sequence>MKSVADCCVLPAYDLCWPWPPVFLLIFFHPDFQKAAAFINEFLLKLNEEQEGAELRDTLNLALLHMQKYYRLLQTRSHEKNTEKTLTLSARGWSPLTPFVDAPDKFQWKWINLDSMKSLQGIVNTEESMNITTLPPIMQAVKHGNADLLMQLVQEDPGCVDEQDGLGRTALSYAVHFHQMEMLHYLLENQADVNVASHGCGGVLENQADVNVASHSKLVCGCEGVLENQADVNVASHSTLVCVCGGGGVLENQADVNVASHGKLVCGCEGVGVYWRIRLTSMWPHTFLIQHNADVNVRDKDGLTPCMWACRLDHIKHFELLSSSHNFHVDEVDGIERDANGRTWMHWSVRRTEPLECLQTLLTSETAGIKDEDGKTVLLLAAETGSLLACKIIVEIAGKKRLGDKDNNDRSALHLASIGGHGDVINYLLDQGADLSLLDKFNATAWDYARNRQLHYCQLIIMSHQRQRLQSNPSTPVPNGMGLTLMLSGYTTSNSGDYDHMINTRGSFDNMPITPPHPPKRPRTMLTPRTPMRRTQSQGVPERENTRFSMEERQTTSAGGELNNKRRERIQVNLHTRRSLPNGLSHREDVPMVSDEELPVDEEDIDGVSVGGMDVSDIEEEQGSQPPLTSRQAPPNTRNRQGQMNHLGQPSMQPRPPPRYPPSPPKQSLSQSADSPFNKPRDENQDVGLSNKPNMQPKPPPKYNQRVISPHFNQATNPSDSFPPSRPRPAPRYPGMKQNPRPPPPRRTPSPNRPGSGRDQGLSPPGDHGFSKQPSPPSDQARPDSGSRAPVVGVVEGRKIPPPMLTPLENAPIPPSLSSIERKERKKKKKRREREQREKEREKEAQRENEMKSPPMDLQPPRGYAAPLHPPPSASLRSQRAQSGVPAPRYSKQPPQRHEPSRYLEETMDEEHQDAGPKPPMMNGHASPVKDDLPPRSSDPVSRMNELEDDDDIEEIGDTAMQDVIQEEDDVAGPLIPPPQGFRSPAHQRPLSQSIPQVGSITGPLILPPEGFFLLLPFHSHLPLYIL</sequence>
<evidence type="ECO:0000256" key="1">
    <source>
        <dbReference type="ARBA" id="ARBA00022737"/>
    </source>
</evidence>
<keyword evidence="6" id="KW-1185">Reference proteome</keyword>
<dbReference type="InterPro" id="IPR036770">
    <property type="entry name" value="Ankyrin_rpt-contain_sf"/>
</dbReference>
<feature type="repeat" description="ANK" evidence="3">
    <location>
        <begin position="408"/>
        <end position="440"/>
    </location>
</feature>
<keyword evidence="2 3" id="KW-0040">ANK repeat</keyword>
<feature type="compositionally biased region" description="Basic and acidic residues" evidence="4">
    <location>
        <begin position="541"/>
        <end position="554"/>
    </location>
</feature>
<evidence type="ECO:0000313" key="5">
    <source>
        <dbReference type="EMBL" id="KAK3082955.1"/>
    </source>
</evidence>